<evidence type="ECO:0000313" key="15">
    <source>
        <dbReference type="Proteomes" id="UP000198847"/>
    </source>
</evidence>
<feature type="transmembrane region" description="Helical" evidence="13">
    <location>
        <begin position="424"/>
        <end position="444"/>
    </location>
</feature>
<dbReference type="GO" id="GO:0006811">
    <property type="term" value="P:monoatomic ion transport"/>
    <property type="evidence" value="ECO:0007669"/>
    <property type="project" value="UniProtKB-KW"/>
</dbReference>
<feature type="transmembrane region" description="Helical" evidence="13">
    <location>
        <begin position="320"/>
        <end position="342"/>
    </location>
</feature>
<evidence type="ECO:0000256" key="11">
    <source>
        <dbReference type="ARBA" id="ARBA00023136"/>
    </source>
</evidence>
<keyword evidence="10" id="KW-0406">Ion transport</keyword>
<evidence type="ECO:0000256" key="5">
    <source>
        <dbReference type="ARBA" id="ARBA00022448"/>
    </source>
</evidence>
<proteinExistence type="inferred from homology"/>
<keyword evidence="7" id="KW-1003">Cell membrane</keyword>
<dbReference type="CDD" id="cd13131">
    <property type="entry name" value="MATE_NorM_like"/>
    <property type="match status" value="1"/>
</dbReference>
<dbReference type="GO" id="GO:0015297">
    <property type="term" value="F:antiporter activity"/>
    <property type="evidence" value="ECO:0007669"/>
    <property type="project" value="UniProtKB-KW"/>
</dbReference>
<accession>A0A1H8WQG2</accession>
<evidence type="ECO:0000256" key="13">
    <source>
        <dbReference type="SAM" id="Phobius"/>
    </source>
</evidence>
<feature type="transmembrane region" description="Helical" evidence="13">
    <location>
        <begin position="245"/>
        <end position="269"/>
    </location>
</feature>
<evidence type="ECO:0000256" key="6">
    <source>
        <dbReference type="ARBA" id="ARBA00022449"/>
    </source>
</evidence>
<keyword evidence="8 13" id="KW-0812">Transmembrane</keyword>
<evidence type="ECO:0000256" key="7">
    <source>
        <dbReference type="ARBA" id="ARBA00022475"/>
    </source>
</evidence>
<feature type="transmembrane region" description="Helical" evidence="13">
    <location>
        <begin position="289"/>
        <end position="308"/>
    </location>
</feature>
<feature type="transmembrane region" description="Helical" evidence="13">
    <location>
        <begin position="165"/>
        <end position="185"/>
    </location>
</feature>
<keyword evidence="5" id="KW-0813">Transport</keyword>
<feature type="transmembrane region" description="Helical" evidence="13">
    <location>
        <begin position="57"/>
        <end position="77"/>
    </location>
</feature>
<feature type="transmembrane region" description="Helical" evidence="13">
    <location>
        <begin position="205"/>
        <end position="224"/>
    </location>
</feature>
<keyword evidence="9 13" id="KW-1133">Transmembrane helix</keyword>
<dbReference type="PIRSF" id="PIRSF006603">
    <property type="entry name" value="DinF"/>
    <property type="match status" value="1"/>
</dbReference>
<dbReference type="InterPro" id="IPR050222">
    <property type="entry name" value="MATE_MdtK"/>
</dbReference>
<dbReference type="Proteomes" id="UP000198847">
    <property type="component" value="Unassembled WGS sequence"/>
</dbReference>
<dbReference type="GO" id="GO:0042910">
    <property type="term" value="F:xenobiotic transmembrane transporter activity"/>
    <property type="evidence" value="ECO:0007669"/>
    <property type="project" value="InterPro"/>
</dbReference>
<feature type="transmembrane region" description="Helical" evidence="13">
    <location>
        <begin position="132"/>
        <end position="153"/>
    </location>
</feature>
<feature type="transmembrane region" description="Helical" evidence="13">
    <location>
        <begin position="20"/>
        <end position="37"/>
    </location>
</feature>
<keyword evidence="11 13" id="KW-0472">Membrane</keyword>
<comment type="similarity">
    <text evidence="3">Belongs to the multi antimicrobial extrusion (MATE) (TC 2.A.66.1) family.</text>
</comment>
<evidence type="ECO:0000313" key="14">
    <source>
        <dbReference type="EMBL" id="SEP29677.1"/>
    </source>
</evidence>
<name>A0A1H8WQG2_9FIRM</name>
<evidence type="ECO:0000256" key="8">
    <source>
        <dbReference type="ARBA" id="ARBA00022692"/>
    </source>
</evidence>
<feature type="transmembrane region" description="Helical" evidence="13">
    <location>
        <begin position="390"/>
        <end position="412"/>
    </location>
</feature>
<dbReference type="PANTHER" id="PTHR43298">
    <property type="entry name" value="MULTIDRUG RESISTANCE PROTEIN NORM-RELATED"/>
    <property type="match status" value="1"/>
</dbReference>
<dbReference type="STRING" id="112903.SAMN04490178_11727"/>
<evidence type="ECO:0000256" key="9">
    <source>
        <dbReference type="ARBA" id="ARBA00022989"/>
    </source>
</evidence>
<dbReference type="GO" id="GO:0005886">
    <property type="term" value="C:plasma membrane"/>
    <property type="evidence" value="ECO:0007669"/>
    <property type="project" value="UniProtKB-SubCell"/>
</dbReference>
<keyword evidence="6" id="KW-0050">Antiport</keyword>
<evidence type="ECO:0000256" key="12">
    <source>
        <dbReference type="ARBA" id="ARBA00031636"/>
    </source>
</evidence>
<sequence length="455" mass="48768">MLLIEQTYSWRQKAATLLSILYPIFITQLAYCAINFFDTTMSGHASPDDLAGVAIGSNLWMPVFTAVGGVLLAVTPIMAQLHGAKRSVEVPAVVAQGIYLALLLAAATIGLGAVTVTALLGQLNLEPAVFSIAQRFLGAIALGVAPFFVNMVLRNFIDALGYTRVTMLIALCALPINICLNYILVFGKFGFPRLGGVGSGYASALTYWCITIMSVLVVQKVAPFRDYRLLTNWSRPSWPALKEQLGIGLPIGIAIFCETSIFGVVALFMSHFGTLTIAAHQAAINFVSLIYMLPLSISMALTIVVGFETGARRLGDARQYGFLGIGTAVCLALISAGVLVLYNEPVAALYSDDSAVKLLIQSFLVYAAFFQLSDAVAAPIQGILRGYKDVTVTFVMALVSYWVIGLPVGYWLAGDSSYGAYGYWIGFIVGLAAGAVGLAVRLSYVQRRTSRLTEE</sequence>
<feature type="transmembrane region" description="Helical" evidence="13">
    <location>
        <begin position="358"/>
        <end position="378"/>
    </location>
</feature>
<evidence type="ECO:0000256" key="4">
    <source>
        <dbReference type="ARBA" id="ARBA00020268"/>
    </source>
</evidence>
<dbReference type="Pfam" id="PF01554">
    <property type="entry name" value="MatE"/>
    <property type="match status" value="2"/>
</dbReference>
<protein>
    <recommendedName>
        <fullName evidence="4">Probable multidrug resistance protein NorM</fullName>
    </recommendedName>
    <alternativeName>
        <fullName evidence="12">Multidrug-efflux transporter</fullName>
    </alternativeName>
</protein>
<comment type="subcellular location">
    <subcellularLocation>
        <location evidence="2">Cell membrane</location>
        <topology evidence="2">Multi-pass membrane protein</topology>
    </subcellularLocation>
</comment>
<dbReference type="AlphaFoldDB" id="A0A1H8WQG2"/>
<evidence type="ECO:0000256" key="1">
    <source>
        <dbReference type="ARBA" id="ARBA00003408"/>
    </source>
</evidence>
<organism evidence="14 15">
    <name type="scientific">Propionispora vibrioides</name>
    <dbReference type="NCBI Taxonomy" id="112903"/>
    <lineage>
        <taxon>Bacteria</taxon>
        <taxon>Bacillati</taxon>
        <taxon>Bacillota</taxon>
        <taxon>Negativicutes</taxon>
        <taxon>Selenomonadales</taxon>
        <taxon>Sporomusaceae</taxon>
        <taxon>Propionispora</taxon>
    </lineage>
</organism>
<evidence type="ECO:0000256" key="2">
    <source>
        <dbReference type="ARBA" id="ARBA00004651"/>
    </source>
</evidence>
<dbReference type="InterPro" id="IPR002528">
    <property type="entry name" value="MATE_fam"/>
</dbReference>
<reference evidence="14 15" key="1">
    <citation type="submission" date="2016-10" db="EMBL/GenBank/DDBJ databases">
        <authorList>
            <person name="de Groot N.N."/>
        </authorList>
    </citation>
    <scope>NUCLEOTIDE SEQUENCE [LARGE SCALE GENOMIC DNA]</scope>
    <source>
        <strain evidence="14 15">DSM 13305</strain>
    </source>
</reference>
<feature type="transmembrane region" description="Helical" evidence="13">
    <location>
        <begin position="98"/>
        <end position="120"/>
    </location>
</feature>
<comment type="function">
    <text evidence="1">Multidrug efflux pump.</text>
</comment>
<keyword evidence="15" id="KW-1185">Reference proteome</keyword>
<evidence type="ECO:0000256" key="3">
    <source>
        <dbReference type="ARBA" id="ARBA00010199"/>
    </source>
</evidence>
<gene>
    <name evidence="14" type="ORF">SAMN04490178_11727</name>
</gene>
<evidence type="ECO:0000256" key="10">
    <source>
        <dbReference type="ARBA" id="ARBA00023065"/>
    </source>
</evidence>
<dbReference type="InterPro" id="IPR048279">
    <property type="entry name" value="MdtK-like"/>
</dbReference>
<dbReference type="EMBL" id="FODY01000017">
    <property type="protein sequence ID" value="SEP29677.1"/>
    <property type="molecule type" value="Genomic_DNA"/>
</dbReference>
<dbReference type="PANTHER" id="PTHR43298:SF2">
    <property type="entry name" value="FMN_FAD EXPORTER YEEO-RELATED"/>
    <property type="match status" value="1"/>
</dbReference>
<dbReference type="NCBIfam" id="TIGR00797">
    <property type="entry name" value="matE"/>
    <property type="match status" value="1"/>
</dbReference>